<keyword evidence="1" id="KW-1133">Transmembrane helix</keyword>
<keyword evidence="1" id="KW-0812">Transmembrane</keyword>
<comment type="caution">
    <text evidence="2">The sequence shown here is derived from an EMBL/GenBank/DDBJ whole genome shotgun (WGS) entry which is preliminary data.</text>
</comment>
<gene>
    <name evidence="2" type="ORF">COU89_01955</name>
</gene>
<dbReference type="Proteomes" id="UP000231569">
    <property type="component" value="Unassembled WGS sequence"/>
</dbReference>
<keyword evidence="1" id="KW-0472">Membrane</keyword>
<sequence length="651" mass="73597">MNKKNIPLASLIAITLTVIFLILLINKNQLKQIYRSNAAIHSETEENQTEIFANNELKFIKSILPLYVNNVTTYGNLYNYVRNRPPLTISNSYYRAVCSLATLYGIDQKAHQQPILFNDRGFQMMYFNVTNKYNNDLHTDLFYLRHPLNPEFWISPAVGFDCLLAANVMREAMPNDDKLVLSNFAQLAYDLSSDDIDFTVEKYKKLQREDKGNGRGEEAGFDASYLTAAAELLPDESLEPFGQPEVVRNRFRKRAGELIGYAFSQCENDCPFTTNSYLMANHNMYPNALYTQSVMTSAAEIAMIYKQLNQEMPEVIRTNMPSQEKINKMLAALQGTMNDKFELDANQIKVISSSGQPIHPECKPPATYTVRNDDYSVFTIYHGVTDWGFDAAMQNSAYAYGYSINPDNSSIGYQRYQALQNQQLERKFDQHPYFPSRFSNGKWSYERMDSAQATDAVDYFGDGYLEFLHCLSPSTPMGQRSNSKERQINSHWWFNALQGKNHAVSYLLLTKTPMLGRFGLNSKVNFAVKYEGITNSKAELPEQETRVRVLRGSEVLKTSNVVLRRQNNTSIFTPSEPISVPMTTASLVNISVEIKHITSTLLTFTNVTLTAGSTASINTNGNNGTLYSGDANGLTTCENCSYGIVDSYDLN</sequence>
<evidence type="ECO:0000256" key="1">
    <source>
        <dbReference type="SAM" id="Phobius"/>
    </source>
</evidence>
<proteinExistence type="predicted"/>
<name>A0A2M8KUS7_9BACT</name>
<feature type="non-terminal residue" evidence="2">
    <location>
        <position position="651"/>
    </location>
</feature>
<feature type="transmembrane region" description="Helical" evidence="1">
    <location>
        <begin position="6"/>
        <end position="25"/>
    </location>
</feature>
<reference evidence="3" key="1">
    <citation type="submission" date="2017-09" db="EMBL/GenBank/DDBJ databases">
        <title>Depth-based differentiation of microbial function through sediment-hosted aquifers and enrichment of novel symbionts in the deep terrestrial subsurface.</title>
        <authorList>
            <person name="Probst A.J."/>
            <person name="Ladd B."/>
            <person name="Jarett J.K."/>
            <person name="Geller-Mcgrath D.E."/>
            <person name="Sieber C.M.K."/>
            <person name="Emerson J.B."/>
            <person name="Anantharaman K."/>
            <person name="Thomas B.C."/>
            <person name="Malmstrom R."/>
            <person name="Stieglmeier M."/>
            <person name="Klingl A."/>
            <person name="Woyke T."/>
            <person name="Ryan C.M."/>
            <person name="Banfield J.F."/>
        </authorList>
    </citation>
    <scope>NUCLEOTIDE SEQUENCE [LARGE SCALE GENOMIC DNA]</scope>
</reference>
<protein>
    <submittedName>
        <fullName evidence="2">Uncharacterized protein</fullName>
    </submittedName>
</protein>
<dbReference type="AlphaFoldDB" id="A0A2M8KUS7"/>
<evidence type="ECO:0000313" key="2">
    <source>
        <dbReference type="EMBL" id="PJE63685.1"/>
    </source>
</evidence>
<dbReference type="EMBL" id="PFEE01000043">
    <property type="protein sequence ID" value="PJE63685.1"/>
    <property type="molecule type" value="Genomic_DNA"/>
</dbReference>
<organism evidence="2 3">
    <name type="scientific">Candidatus Roizmanbacteria bacterium CG10_big_fil_rev_8_21_14_0_10_45_7</name>
    <dbReference type="NCBI Taxonomy" id="1974854"/>
    <lineage>
        <taxon>Bacteria</taxon>
        <taxon>Candidatus Roizmaniibacteriota</taxon>
    </lineage>
</organism>
<evidence type="ECO:0000313" key="3">
    <source>
        <dbReference type="Proteomes" id="UP000231569"/>
    </source>
</evidence>
<accession>A0A2M8KUS7</accession>